<dbReference type="OrthoDB" id="5846020at2"/>
<feature type="chain" id="PRO_5012074496" description="Alpha/beta hydrolase family protein" evidence="1">
    <location>
        <begin position="27"/>
        <end position="370"/>
    </location>
</feature>
<comment type="caution">
    <text evidence="2">The sequence shown here is derived from an EMBL/GenBank/DDBJ whole genome shotgun (WGS) entry which is preliminary data.</text>
</comment>
<dbReference type="Gene3D" id="3.40.50.1820">
    <property type="entry name" value="alpha/beta hydrolase"/>
    <property type="match status" value="1"/>
</dbReference>
<dbReference type="STRING" id="29367.CLPUN_29380"/>
<protein>
    <recommendedName>
        <fullName evidence="4">Alpha/beta hydrolase family protein</fullName>
    </recommendedName>
</protein>
<feature type="signal peptide" evidence="1">
    <location>
        <begin position="1"/>
        <end position="26"/>
    </location>
</feature>
<organism evidence="2 3">
    <name type="scientific">Clostridium puniceum</name>
    <dbReference type="NCBI Taxonomy" id="29367"/>
    <lineage>
        <taxon>Bacteria</taxon>
        <taxon>Bacillati</taxon>
        <taxon>Bacillota</taxon>
        <taxon>Clostridia</taxon>
        <taxon>Eubacteriales</taxon>
        <taxon>Clostridiaceae</taxon>
        <taxon>Clostridium</taxon>
    </lineage>
</organism>
<dbReference type="InterPro" id="IPR029058">
    <property type="entry name" value="AB_hydrolase_fold"/>
</dbReference>
<dbReference type="EMBL" id="LZZM01000179">
    <property type="protein sequence ID" value="OOM75901.1"/>
    <property type="molecule type" value="Genomic_DNA"/>
</dbReference>
<reference evidence="2 3" key="1">
    <citation type="submission" date="2016-05" db="EMBL/GenBank/DDBJ databases">
        <title>Microbial solvent formation.</title>
        <authorList>
            <person name="Poehlein A."/>
            <person name="Montoya Solano J.D."/>
            <person name="Flitsch S."/>
            <person name="Krabben P."/>
            <person name="Duerre P."/>
            <person name="Daniel R."/>
        </authorList>
    </citation>
    <scope>NUCLEOTIDE SEQUENCE [LARGE SCALE GENOMIC DNA]</scope>
    <source>
        <strain evidence="2 3">DSM 2619</strain>
    </source>
</reference>
<name>A0A1S8TE37_9CLOT</name>
<dbReference type="Proteomes" id="UP000190890">
    <property type="component" value="Unassembled WGS sequence"/>
</dbReference>
<evidence type="ECO:0008006" key="4">
    <source>
        <dbReference type="Google" id="ProtNLM"/>
    </source>
</evidence>
<evidence type="ECO:0000313" key="2">
    <source>
        <dbReference type="EMBL" id="OOM75901.1"/>
    </source>
</evidence>
<keyword evidence="1" id="KW-0732">Signal</keyword>
<dbReference type="AlphaFoldDB" id="A0A1S8TE37"/>
<proteinExistence type="predicted"/>
<evidence type="ECO:0000256" key="1">
    <source>
        <dbReference type="SAM" id="SignalP"/>
    </source>
</evidence>
<keyword evidence="3" id="KW-1185">Reference proteome</keyword>
<gene>
    <name evidence="2" type="ORF">CLPUN_29380</name>
</gene>
<dbReference type="RefSeq" id="WP_077848017.1">
    <property type="nucleotide sequence ID" value="NZ_LZZM01000179.1"/>
</dbReference>
<sequence length="370" mass="42210">MKKTKKSIISLLFLLICLIVPYKAYAVGYDGNGTKLDASIYWYGKNNAAEKFVEGQSNPYFDPKKPTIIYIHGWQKDSTTKLYRESFNPSTMDREYGVDVNLADYWIDKGWNVGIFYWNQFSDESEVKDAEAKIWTTSGPKSMRWRKVDGTYESNNVPTVSVAQLFVDNYKKAMSNFSGSEIRLAGHSLGGQVVINGTKLISDEIDKNNISSKLLPNRVALLDPFWSKNSKSYLNNKWTGEVSRSYVTNLKSKGVVFEQYKTSNINSLLIGDSNNDMKKLTDFTEIHPDFISILNESSKHRYARDWYFYSFGFDAPKETKNNQSTGNAASSASTSTSREAIMMNSNYYWIQSYGTNTYTPLDDKFEITSR</sequence>
<evidence type="ECO:0000313" key="3">
    <source>
        <dbReference type="Proteomes" id="UP000190890"/>
    </source>
</evidence>
<dbReference type="SUPFAM" id="SSF53474">
    <property type="entry name" value="alpha/beta-Hydrolases"/>
    <property type="match status" value="1"/>
</dbReference>
<accession>A0A1S8TE37</accession>